<evidence type="ECO:0000256" key="5">
    <source>
        <dbReference type="ARBA" id="ARBA00022573"/>
    </source>
</evidence>
<evidence type="ECO:0000256" key="1">
    <source>
        <dbReference type="ARBA" id="ARBA00004651"/>
    </source>
</evidence>
<comment type="subcellular location">
    <subcellularLocation>
        <location evidence="1 9">Cell membrane</location>
        <topology evidence="1 9">Multi-pass membrane protein</topology>
    </subcellularLocation>
</comment>
<dbReference type="GO" id="GO:0005886">
    <property type="term" value="C:plasma membrane"/>
    <property type="evidence" value="ECO:0007669"/>
    <property type="project" value="UniProtKB-SubCell"/>
</dbReference>
<feature type="transmembrane region" description="Helical" evidence="9">
    <location>
        <begin position="71"/>
        <end position="91"/>
    </location>
</feature>
<sequence length="335" mass="34324">MGDALLTSVLGAAPLNGPGPLFLLLLALAIDAAAGDWIGRVLPDPAALAQRVCAWADRRLNRVERGKTARLLRGALVVLALVLAAVAVGLIVERIGAQSRGWLLELAVILAALRGRSAWARVRAVRRALDKGGVAPAREAVAPLTRRHAFSLDEHGIARAAIEAAAKGFARKLVAPVFGYALLGVPGLLVWAVVDGADTALGHAGVRHERFGQTAARLDDALNAIPARLAALLLALAAPFAGAKAGGAFRTMMRDGAKAASLNMGWPTAAMAGALGLALGGPHRDGGVVITEPWIGEGRARATAADIGRALAVYAVAGLILALLVALLLWGIAGL</sequence>
<reference evidence="11 12" key="1">
    <citation type="submission" date="2018-09" db="EMBL/GenBank/DDBJ databases">
        <title>Whole genome based analysis of evolution and adaptive divergence in Indian and Brazilian strains of Azospirillum brasilense.</title>
        <authorList>
            <person name="Singh C."/>
            <person name="Tripathi A.K."/>
        </authorList>
    </citation>
    <scope>NUCLEOTIDE SEQUENCE [LARGE SCALE GENOMIC DNA]</scope>
    <source>
        <strain evidence="11 12">MTCC4038</strain>
    </source>
</reference>
<name>A0A0P0F9V2_AZOBR</name>
<keyword evidence="5 9" id="KW-0169">Cobalamin biosynthesis</keyword>
<dbReference type="PANTHER" id="PTHR34308:SF1">
    <property type="entry name" value="COBALAMIN BIOSYNTHESIS PROTEIN CBIB"/>
    <property type="match status" value="1"/>
</dbReference>
<evidence type="ECO:0000256" key="7">
    <source>
        <dbReference type="ARBA" id="ARBA00022989"/>
    </source>
</evidence>
<evidence type="ECO:0000313" key="13">
    <source>
        <dbReference type="Proteomes" id="UP001277471"/>
    </source>
</evidence>
<dbReference type="Proteomes" id="UP000298774">
    <property type="component" value="Chromosome"/>
</dbReference>
<dbReference type="GO" id="GO:0009236">
    <property type="term" value="P:cobalamin biosynthetic process"/>
    <property type="evidence" value="ECO:0007669"/>
    <property type="project" value="UniProtKB-UniRule"/>
</dbReference>
<dbReference type="AlphaFoldDB" id="A0A0P0F9V2"/>
<proteinExistence type="inferred from homology"/>
<dbReference type="Pfam" id="PF03186">
    <property type="entry name" value="CobD_Cbib"/>
    <property type="match status" value="1"/>
</dbReference>
<evidence type="ECO:0000256" key="2">
    <source>
        <dbReference type="ARBA" id="ARBA00004953"/>
    </source>
</evidence>
<keyword evidence="8 9" id="KW-0472">Membrane</keyword>
<protein>
    <recommendedName>
        <fullName evidence="9">Cobalamin biosynthesis protein CobD</fullName>
    </recommendedName>
</protein>
<comment type="pathway">
    <text evidence="2 9">Cofactor biosynthesis; adenosylcobalamin biosynthesis.</text>
</comment>
<dbReference type="HAMAP" id="MF_00024">
    <property type="entry name" value="CobD_CbiB"/>
    <property type="match status" value="1"/>
</dbReference>
<evidence type="ECO:0000313" key="10">
    <source>
        <dbReference type="EMBL" id="MDX5955053.1"/>
    </source>
</evidence>
<evidence type="ECO:0000256" key="8">
    <source>
        <dbReference type="ARBA" id="ARBA00023136"/>
    </source>
</evidence>
<dbReference type="PANTHER" id="PTHR34308">
    <property type="entry name" value="COBALAMIN BIOSYNTHESIS PROTEIN CBIB"/>
    <property type="match status" value="1"/>
</dbReference>
<dbReference type="InterPro" id="IPR004485">
    <property type="entry name" value="Cobalamin_biosynth_CobD/CbiB"/>
</dbReference>
<feature type="transmembrane region" description="Helical" evidence="9">
    <location>
        <begin position="225"/>
        <end position="243"/>
    </location>
</feature>
<evidence type="ECO:0000256" key="4">
    <source>
        <dbReference type="ARBA" id="ARBA00022475"/>
    </source>
</evidence>
<dbReference type="GO" id="GO:0015420">
    <property type="term" value="F:ABC-type vitamin B12 transporter activity"/>
    <property type="evidence" value="ECO:0007669"/>
    <property type="project" value="UniProtKB-UniRule"/>
</dbReference>
<reference evidence="10 13" key="2">
    <citation type="submission" date="2023-11" db="EMBL/GenBank/DDBJ databases">
        <title>MicrobeMod: A computational toolkit for identifying prokaryotic methylation and restriction-modification with nanopore sequencing.</title>
        <authorList>
            <person name="Crits-Christoph A."/>
            <person name="Kang S.C."/>
            <person name="Lee H."/>
            <person name="Ostrov N."/>
        </authorList>
    </citation>
    <scope>NUCLEOTIDE SEQUENCE [LARGE SCALE GENOMIC DNA]</scope>
    <source>
        <strain evidence="10 13">ATCC 29145</strain>
    </source>
</reference>
<dbReference type="UniPathway" id="UPA00148"/>
<organism evidence="11 12">
    <name type="scientific">Azospirillum brasilense</name>
    <dbReference type="NCBI Taxonomy" id="192"/>
    <lineage>
        <taxon>Bacteria</taxon>
        <taxon>Pseudomonadati</taxon>
        <taxon>Pseudomonadota</taxon>
        <taxon>Alphaproteobacteria</taxon>
        <taxon>Rhodospirillales</taxon>
        <taxon>Azospirillaceae</taxon>
        <taxon>Azospirillum</taxon>
    </lineage>
</organism>
<keyword evidence="6 9" id="KW-0812">Transmembrane</keyword>
<keyword evidence="13" id="KW-1185">Reference proteome</keyword>
<feature type="transmembrane region" description="Helical" evidence="9">
    <location>
        <begin position="311"/>
        <end position="333"/>
    </location>
</feature>
<keyword evidence="4 9" id="KW-1003">Cell membrane</keyword>
<feature type="transmembrane region" description="Helical" evidence="9">
    <location>
        <begin position="97"/>
        <end position="113"/>
    </location>
</feature>
<gene>
    <name evidence="9" type="primary">cobD</name>
    <name evidence="11" type="ORF">D3868_07065</name>
    <name evidence="10" type="ORF">SIM66_28175</name>
</gene>
<evidence type="ECO:0000256" key="6">
    <source>
        <dbReference type="ARBA" id="ARBA00022692"/>
    </source>
</evidence>
<evidence type="ECO:0000256" key="9">
    <source>
        <dbReference type="HAMAP-Rule" id="MF_00024"/>
    </source>
</evidence>
<dbReference type="GeneID" id="56452078"/>
<dbReference type="EMBL" id="JAWXYC010000004">
    <property type="protein sequence ID" value="MDX5955053.1"/>
    <property type="molecule type" value="Genomic_DNA"/>
</dbReference>
<dbReference type="EMBL" id="CP032339">
    <property type="protein sequence ID" value="QCO08825.1"/>
    <property type="molecule type" value="Genomic_DNA"/>
</dbReference>
<comment type="similarity">
    <text evidence="3 9">Belongs to the CobD/CbiB family.</text>
</comment>
<keyword evidence="7 9" id="KW-1133">Transmembrane helix</keyword>
<feature type="transmembrane region" description="Helical" evidence="9">
    <location>
        <begin position="173"/>
        <end position="194"/>
    </location>
</feature>
<dbReference type="GO" id="GO:0048472">
    <property type="term" value="F:threonine-phosphate decarboxylase activity"/>
    <property type="evidence" value="ECO:0007669"/>
    <property type="project" value="InterPro"/>
</dbReference>
<evidence type="ECO:0000313" key="12">
    <source>
        <dbReference type="Proteomes" id="UP000298774"/>
    </source>
</evidence>
<evidence type="ECO:0000313" key="11">
    <source>
        <dbReference type="EMBL" id="QCO08825.1"/>
    </source>
</evidence>
<evidence type="ECO:0000256" key="3">
    <source>
        <dbReference type="ARBA" id="ARBA00006263"/>
    </source>
</evidence>
<accession>A0A0P0F9V2</accession>
<dbReference type="KEGG" id="abf:AMK58_12830"/>
<comment type="function">
    <text evidence="9">Converts cobyric acid to cobinamide by the addition of aminopropanol on the F carboxylic group.</text>
</comment>
<dbReference type="Proteomes" id="UP001277471">
    <property type="component" value="Unassembled WGS sequence"/>
</dbReference>
<dbReference type="RefSeq" id="WP_059398962.1">
    <property type="nucleotide sequence ID" value="NZ_CP012914.1"/>
</dbReference>